<evidence type="ECO:0000256" key="2">
    <source>
        <dbReference type="ARBA" id="ARBA00009045"/>
    </source>
</evidence>
<accession>A0AAN9A8Q7</accession>
<dbReference type="GO" id="GO:0016020">
    <property type="term" value="C:membrane"/>
    <property type="evidence" value="ECO:0007669"/>
    <property type="project" value="UniProtKB-SubCell"/>
</dbReference>
<evidence type="ECO:0000256" key="4">
    <source>
        <dbReference type="ARBA" id="ARBA00022837"/>
    </source>
</evidence>
<dbReference type="InterPro" id="IPR022764">
    <property type="entry name" value="Peptidase_S54_rhomboid_dom"/>
</dbReference>
<dbReference type="AlphaFoldDB" id="A0AAN9A8Q7"/>
<dbReference type="Gene3D" id="1.20.1540.10">
    <property type="entry name" value="Rhomboid-like"/>
    <property type="match status" value="1"/>
</dbReference>
<dbReference type="Proteomes" id="UP001381693">
    <property type="component" value="Unassembled WGS sequence"/>
</dbReference>
<feature type="transmembrane region" description="Helical" evidence="7">
    <location>
        <begin position="128"/>
        <end position="146"/>
    </location>
</feature>
<evidence type="ECO:0000256" key="5">
    <source>
        <dbReference type="ARBA" id="ARBA00022989"/>
    </source>
</evidence>
<dbReference type="EC" id="3.4.21.105" evidence="9"/>
<keyword evidence="5 7" id="KW-1133">Transmembrane helix</keyword>
<feature type="transmembrane region" description="Helical" evidence="7">
    <location>
        <begin position="236"/>
        <end position="254"/>
    </location>
</feature>
<dbReference type="InterPro" id="IPR035952">
    <property type="entry name" value="Rhomboid-like_sf"/>
</dbReference>
<dbReference type="SUPFAM" id="SSF47473">
    <property type="entry name" value="EF-hand"/>
    <property type="match status" value="1"/>
</dbReference>
<sequence length="376" mass="43064">MSRRDNRGEHIPLRNLVKDVWDPNDPDRSGKISCSKLKERILHSEAADNVPNSVIIQLLRKADENADGYIDFDEFQILEDTVDGVLTPRRYKKKDMVSHAALAVVPRSERTLDKRSYIEAYSCCPPPIIMILAALAEFVTFVYYWVDMDQPMTASGPAPTYSPLIYNPFRRYECWRYITYALIHSGYMHLITNLIVQTFLGIILEMVHGWWRVGVIYLAGVFFGSLAHSITSPKSYLAGASGGVYAIQYAHLGNMIMNWSEMQYRWLQLVLILLISTWDFGYAIYDTYFSSTPSNTGHMAHFGGAIAGILVGIYILRNLEEKKWEKYCWWVAFTVFFILVGIGIILNIALPVPEFFPDNDMSKLYLARLDFLSRTT</sequence>
<evidence type="ECO:0000313" key="9">
    <source>
        <dbReference type="EMBL" id="KAK7074092.1"/>
    </source>
</evidence>
<feature type="transmembrane region" description="Helical" evidence="7">
    <location>
        <begin position="177"/>
        <end position="203"/>
    </location>
</feature>
<proteinExistence type="inferred from homology"/>
<comment type="similarity">
    <text evidence="2">Belongs to the peptidase S54 family.</text>
</comment>
<dbReference type="PANTHER" id="PTHR45840:SF8">
    <property type="entry name" value="RHOMBOID PROTEASE"/>
    <property type="match status" value="1"/>
</dbReference>
<dbReference type="Pfam" id="PF01694">
    <property type="entry name" value="Rhomboid"/>
    <property type="match status" value="1"/>
</dbReference>
<dbReference type="Gene3D" id="1.10.238.10">
    <property type="entry name" value="EF-hand"/>
    <property type="match status" value="1"/>
</dbReference>
<dbReference type="EMBL" id="JAXCGZ010011820">
    <property type="protein sequence ID" value="KAK7074092.1"/>
    <property type="molecule type" value="Genomic_DNA"/>
</dbReference>
<feature type="transmembrane region" description="Helical" evidence="7">
    <location>
        <begin position="266"/>
        <end position="285"/>
    </location>
</feature>
<protein>
    <submittedName>
        <fullName evidence="9">Rhomboid-related protein 2</fullName>
        <ecNumber evidence="9">3.4.21.105</ecNumber>
    </submittedName>
</protein>
<feature type="transmembrane region" description="Helical" evidence="7">
    <location>
        <begin position="210"/>
        <end position="230"/>
    </location>
</feature>
<evidence type="ECO:0000256" key="6">
    <source>
        <dbReference type="ARBA" id="ARBA00023136"/>
    </source>
</evidence>
<dbReference type="PANTHER" id="PTHR45840">
    <property type="entry name" value="RHOMBOID-RELATED PROTEIN"/>
    <property type="match status" value="1"/>
</dbReference>
<dbReference type="InterPro" id="IPR018247">
    <property type="entry name" value="EF_Hand_1_Ca_BS"/>
</dbReference>
<organism evidence="9 10">
    <name type="scientific">Halocaridina rubra</name>
    <name type="common">Hawaiian red shrimp</name>
    <dbReference type="NCBI Taxonomy" id="373956"/>
    <lineage>
        <taxon>Eukaryota</taxon>
        <taxon>Metazoa</taxon>
        <taxon>Ecdysozoa</taxon>
        <taxon>Arthropoda</taxon>
        <taxon>Crustacea</taxon>
        <taxon>Multicrustacea</taxon>
        <taxon>Malacostraca</taxon>
        <taxon>Eumalacostraca</taxon>
        <taxon>Eucarida</taxon>
        <taxon>Decapoda</taxon>
        <taxon>Pleocyemata</taxon>
        <taxon>Caridea</taxon>
        <taxon>Atyoidea</taxon>
        <taxon>Atyidae</taxon>
        <taxon>Halocaridina</taxon>
    </lineage>
</organism>
<name>A0AAN9A8Q7_HALRR</name>
<dbReference type="PROSITE" id="PS00018">
    <property type="entry name" value="EF_HAND_1"/>
    <property type="match status" value="1"/>
</dbReference>
<reference evidence="9 10" key="1">
    <citation type="submission" date="2023-11" db="EMBL/GenBank/DDBJ databases">
        <title>Halocaridina rubra genome assembly.</title>
        <authorList>
            <person name="Smith C."/>
        </authorList>
    </citation>
    <scope>NUCLEOTIDE SEQUENCE [LARGE SCALE GENOMIC DNA]</scope>
    <source>
        <strain evidence="9">EP-1</strain>
        <tissue evidence="9">Whole</tissue>
    </source>
</reference>
<evidence type="ECO:0000313" key="10">
    <source>
        <dbReference type="Proteomes" id="UP001381693"/>
    </source>
</evidence>
<dbReference type="GO" id="GO:0004252">
    <property type="term" value="F:serine-type endopeptidase activity"/>
    <property type="evidence" value="ECO:0007669"/>
    <property type="project" value="InterPro"/>
</dbReference>
<keyword evidence="4" id="KW-0106">Calcium</keyword>
<dbReference type="InterPro" id="IPR011992">
    <property type="entry name" value="EF-hand-dom_pair"/>
</dbReference>
<keyword evidence="10" id="KW-1185">Reference proteome</keyword>
<keyword evidence="3 7" id="KW-0812">Transmembrane</keyword>
<gene>
    <name evidence="9" type="primary">RHBDL2_1</name>
    <name evidence="9" type="ORF">SK128_015687</name>
</gene>
<keyword evidence="6 7" id="KW-0472">Membrane</keyword>
<feature type="transmembrane region" description="Helical" evidence="7">
    <location>
        <begin position="297"/>
        <end position="316"/>
    </location>
</feature>
<comment type="subcellular location">
    <subcellularLocation>
        <location evidence="1">Membrane</location>
        <topology evidence="1">Multi-pass membrane protein</topology>
    </subcellularLocation>
</comment>
<dbReference type="SUPFAM" id="SSF144091">
    <property type="entry name" value="Rhomboid-like"/>
    <property type="match status" value="1"/>
</dbReference>
<evidence type="ECO:0000256" key="3">
    <source>
        <dbReference type="ARBA" id="ARBA00022692"/>
    </source>
</evidence>
<comment type="caution">
    <text evidence="9">The sequence shown here is derived from an EMBL/GenBank/DDBJ whole genome shotgun (WGS) entry which is preliminary data.</text>
</comment>
<keyword evidence="9" id="KW-0378">Hydrolase</keyword>
<feature type="domain" description="Peptidase S54 rhomboid" evidence="8">
    <location>
        <begin position="173"/>
        <end position="317"/>
    </location>
</feature>
<evidence type="ECO:0000259" key="8">
    <source>
        <dbReference type="Pfam" id="PF01694"/>
    </source>
</evidence>
<evidence type="ECO:0000256" key="7">
    <source>
        <dbReference type="SAM" id="Phobius"/>
    </source>
</evidence>
<evidence type="ECO:0000256" key="1">
    <source>
        <dbReference type="ARBA" id="ARBA00004141"/>
    </source>
</evidence>
<feature type="transmembrane region" description="Helical" evidence="7">
    <location>
        <begin position="328"/>
        <end position="350"/>
    </location>
</feature>
<dbReference type="InterPro" id="IPR051739">
    <property type="entry name" value="Rhomboid_IM_Serine_Proteases"/>
</dbReference>